<evidence type="ECO:0000256" key="1">
    <source>
        <dbReference type="ARBA" id="ARBA00000085"/>
    </source>
</evidence>
<dbReference type="InterPro" id="IPR003661">
    <property type="entry name" value="HisK_dim/P_dom"/>
</dbReference>
<comment type="caution">
    <text evidence="14">The sequence shown here is derived from an EMBL/GenBank/DDBJ whole genome shotgun (WGS) entry which is preliminary data.</text>
</comment>
<keyword evidence="9" id="KW-0175">Coiled coil</keyword>
<feature type="domain" description="Response regulatory" evidence="11">
    <location>
        <begin position="859"/>
        <end position="981"/>
    </location>
</feature>
<gene>
    <name evidence="14" type="primary">rcsC_13</name>
    <name evidence="14" type="ORF">EKPJFOCH_2689</name>
</gene>
<reference evidence="14" key="1">
    <citation type="journal article" date="2021" name="Front. Microbiol.">
        <title>Comprehensive Comparative Genomics and Phenotyping of Methylobacterium Species.</title>
        <authorList>
            <person name="Alessa O."/>
            <person name="Ogura Y."/>
            <person name="Fujitani Y."/>
            <person name="Takami H."/>
            <person name="Hayashi T."/>
            <person name="Sahin N."/>
            <person name="Tani A."/>
        </authorList>
    </citation>
    <scope>NUCLEOTIDE SEQUENCE</scope>
    <source>
        <strain evidence="14">DSM 23674</strain>
    </source>
</reference>
<dbReference type="InterPro" id="IPR000700">
    <property type="entry name" value="PAS-assoc_C"/>
</dbReference>
<dbReference type="Pfam" id="PF01627">
    <property type="entry name" value="Hpt"/>
    <property type="match status" value="1"/>
</dbReference>
<dbReference type="SUPFAM" id="SSF55785">
    <property type="entry name" value="PYP-like sensor domain (PAS domain)"/>
    <property type="match status" value="3"/>
</dbReference>
<dbReference type="SMART" id="SM00091">
    <property type="entry name" value="PAS"/>
    <property type="match status" value="3"/>
</dbReference>
<dbReference type="PANTHER" id="PTHR45339:SF3">
    <property type="entry name" value="HISTIDINE KINASE"/>
    <property type="match status" value="1"/>
</dbReference>
<dbReference type="Gene3D" id="3.30.565.10">
    <property type="entry name" value="Histidine kinase-like ATPase, C-terminal domain"/>
    <property type="match status" value="1"/>
</dbReference>
<dbReference type="CDD" id="cd17546">
    <property type="entry name" value="REC_hyHK_CKI1_RcsC-like"/>
    <property type="match status" value="1"/>
</dbReference>
<comment type="catalytic activity">
    <reaction evidence="1">
        <text>ATP + protein L-histidine = ADP + protein N-phospho-L-histidine.</text>
        <dbReference type="EC" id="2.7.13.3"/>
    </reaction>
</comment>
<dbReference type="InterPro" id="IPR003594">
    <property type="entry name" value="HATPase_dom"/>
</dbReference>
<evidence type="ECO:0000256" key="5">
    <source>
        <dbReference type="ARBA" id="ARBA00022777"/>
    </source>
</evidence>
<dbReference type="SUPFAM" id="SSF55781">
    <property type="entry name" value="GAF domain-like"/>
    <property type="match status" value="1"/>
</dbReference>
<feature type="domain" description="PAC" evidence="12">
    <location>
        <begin position="522"/>
        <end position="576"/>
    </location>
</feature>
<dbReference type="SMART" id="SM00065">
    <property type="entry name" value="GAF"/>
    <property type="match status" value="1"/>
</dbReference>
<evidence type="ECO:0000256" key="7">
    <source>
        <dbReference type="PROSITE-ProRule" id="PRU00110"/>
    </source>
</evidence>
<dbReference type="PROSITE" id="PS50894">
    <property type="entry name" value="HPT"/>
    <property type="match status" value="1"/>
</dbReference>
<dbReference type="CDD" id="cd00082">
    <property type="entry name" value="HisKA"/>
    <property type="match status" value="1"/>
</dbReference>
<dbReference type="InterPro" id="IPR035965">
    <property type="entry name" value="PAS-like_dom_sf"/>
</dbReference>
<evidence type="ECO:0000259" key="13">
    <source>
        <dbReference type="PROSITE" id="PS50894"/>
    </source>
</evidence>
<evidence type="ECO:0000256" key="8">
    <source>
        <dbReference type="PROSITE-ProRule" id="PRU00169"/>
    </source>
</evidence>
<dbReference type="InterPro" id="IPR036890">
    <property type="entry name" value="HATPase_C_sf"/>
</dbReference>
<dbReference type="PROSITE" id="PS50110">
    <property type="entry name" value="RESPONSE_REGULATORY"/>
    <property type="match status" value="1"/>
</dbReference>
<dbReference type="Gene3D" id="1.20.120.160">
    <property type="entry name" value="HPT domain"/>
    <property type="match status" value="1"/>
</dbReference>
<evidence type="ECO:0000256" key="4">
    <source>
        <dbReference type="ARBA" id="ARBA00022679"/>
    </source>
</evidence>
<dbReference type="Gene3D" id="3.30.450.20">
    <property type="entry name" value="PAS domain"/>
    <property type="match status" value="3"/>
</dbReference>
<dbReference type="Gene3D" id="3.40.50.2300">
    <property type="match status" value="1"/>
</dbReference>
<feature type="domain" description="HPt" evidence="13">
    <location>
        <begin position="1022"/>
        <end position="1117"/>
    </location>
</feature>
<dbReference type="PRINTS" id="PR00344">
    <property type="entry name" value="BCTRLSENSOR"/>
</dbReference>
<dbReference type="Gene3D" id="3.30.450.40">
    <property type="match status" value="1"/>
</dbReference>
<evidence type="ECO:0000313" key="14">
    <source>
        <dbReference type="EMBL" id="GJE56190.1"/>
    </source>
</evidence>
<dbReference type="InterPro" id="IPR000014">
    <property type="entry name" value="PAS"/>
</dbReference>
<feature type="modified residue" description="Phosphohistidine" evidence="7">
    <location>
        <position position="1062"/>
    </location>
</feature>
<dbReference type="SUPFAM" id="SSF47226">
    <property type="entry name" value="Histidine-containing phosphotransfer domain, HPT domain"/>
    <property type="match status" value="1"/>
</dbReference>
<dbReference type="Pfam" id="PF02518">
    <property type="entry name" value="HATPase_c"/>
    <property type="match status" value="1"/>
</dbReference>
<dbReference type="InterPro" id="IPR036097">
    <property type="entry name" value="HisK_dim/P_sf"/>
</dbReference>
<dbReference type="InterPro" id="IPR005467">
    <property type="entry name" value="His_kinase_dom"/>
</dbReference>
<feature type="domain" description="Histidine kinase" evidence="10">
    <location>
        <begin position="601"/>
        <end position="828"/>
    </location>
</feature>
<dbReference type="Pfam" id="PF00512">
    <property type="entry name" value="HisKA"/>
    <property type="match status" value="1"/>
</dbReference>
<evidence type="ECO:0000259" key="11">
    <source>
        <dbReference type="PROSITE" id="PS50110"/>
    </source>
</evidence>
<keyword evidence="6" id="KW-0902">Two-component regulatory system</keyword>
<dbReference type="InterPro" id="IPR008207">
    <property type="entry name" value="Sig_transdc_His_kin_Hpt_dom"/>
</dbReference>
<evidence type="ECO:0000256" key="2">
    <source>
        <dbReference type="ARBA" id="ARBA00012438"/>
    </source>
</evidence>
<dbReference type="PANTHER" id="PTHR45339">
    <property type="entry name" value="HYBRID SIGNAL TRANSDUCTION HISTIDINE KINASE J"/>
    <property type="match status" value="1"/>
</dbReference>
<dbReference type="Pfam" id="PF00072">
    <property type="entry name" value="Response_reg"/>
    <property type="match status" value="1"/>
</dbReference>
<evidence type="ECO:0000256" key="3">
    <source>
        <dbReference type="ARBA" id="ARBA00022553"/>
    </source>
</evidence>
<protein>
    <recommendedName>
        <fullName evidence="2">histidine kinase</fullName>
        <ecNumber evidence="2">2.7.13.3</ecNumber>
    </recommendedName>
</protein>
<evidence type="ECO:0000256" key="6">
    <source>
        <dbReference type="ARBA" id="ARBA00023012"/>
    </source>
</evidence>
<dbReference type="InterPro" id="IPR001789">
    <property type="entry name" value="Sig_transdc_resp-reg_receiver"/>
</dbReference>
<dbReference type="SMART" id="SM00388">
    <property type="entry name" value="HisKA"/>
    <property type="match status" value="1"/>
</dbReference>
<proteinExistence type="predicted"/>
<dbReference type="SMART" id="SM00448">
    <property type="entry name" value="REC"/>
    <property type="match status" value="1"/>
</dbReference>
<evidence type="ECO:0000259" key="12">
    <source>
        <dbReference type="PROSITE" id="PS50113"/>
    </source>
</evidence>
<dbReference type="SUPFAM" id="SSF55874">
    <property type="entry name" value="ATPase domain of HSP90 chaperone/DNA topoisomerase II/histidine kinase"/>
    <property type="match status" value="1"/>
</dbReference>
<feature type="modified residue" description="4-aspartylphosphate" evidence="8">
    <location>
        <position position="913"/>
    </location>
</feature>
<keyword evidence="3 8" id="KW-0597">Phosphoprotein</keyword>
<dbReference type="Pfam" id="PF13185">
    <property type="entry name" value="GAF_2"/>
    <property type="match status" value="1"/>
</dbReference>
<dbReference type="CDD" id="cd16922">
    <property type="entry name" value="HATPase_EvgS-ArcB-TorS-like"/>
    <property type="match status" value="1"/>
</dbReference>
<keyword evidence="4" id="KW-0808">Transferase</keyword>
<keyword evidence="5 14" id="KW-0418">Kinase</keyword>
<dbReference type="SUPFAM" id="SSF47384">
    <property type="entry name" value="Homodimeric domain of signal transducing histidine kinase"/>
    <property type="match status" value="1"/>
</dbReference>
<evidence type="ECO:0000259" key="10">
    <source>
        <dbReference type="PROSITE" id="PS50109"/>
    </source>
</evidence>
<dbReference type="SMART" id="SM00387">
    <property type="entry name" value="HATPase_c"/>
    <property type="match status" value="1"/>
</dbReference>
<dbReference type="InterPro" id="IPR029016">
    <property type="entry name" value="GAF-like_dom_sf"/>
</dbReference>
<name>A0ABQ4TQ73_9HYPH</name>
<dbReference type="EMBL" id="BPRA01000012">
    <property type="protein sequence ID" value="GJE56190.1"/>
    <property type="molecule type" value="Genomic_DNA"/>
</dbReference>
<evidence type="ECO:0000313" key="15">
    <source>
        <dbReference type="Proteomes" id="UP001055101"/>
    </source>
</evidence>
<feature type="coiled-coil region" evidence="9">
    <location>
        <begin position="567"/>
        <end position="594"/>
    </location>
</feature>
<dbReference type="PROSITE" id="PS50109">
    <property type="entry name" value="HIS_KIN"/>
    <property type="match status" value="1"/>
</dbReference>
<organism evidence="14 15">
    <name type="scientific">Methylobacterium thuringiense</name>
    <dbReference type="NCBI Taxonomy" id="1003091"/>
    <lineage>
        <taxon>Bacteria</taxon>
        <taxon>Pseudomonadati</taxon>
        <taxon>Pseudomonadota</taxon>
        <taxon>Alphaproteobacteria</taxon>
        <taxon>Hyphomicrobiales</taxon>
        <taxon>Methylobacteriaceae</taxon>
        <taxon>Methylobacterium</taxon>
    </lineage>
</organism>
<dbReference type="SUPFAM" id="SSF52172">
    <property type="entry name" value="CheY-like"/>
    <property type="match status" value="1"/>
</dbReference>
<dbReference type="SMART" id="SM00086">
    <property type="entry name" value="PAC"/>
    <property type="match status" value="3"/>
</dbReference>
<dbReference type="InterPro" id="IPR003018">
    <property type="entry name" value="GAF"/>
</dbReference>
<dbReference type="InterPro" id="IPR013655">
    <property type="entry name" value="PAS_fold_3"/>
</dbReference>
<dbReference type="CDD" id="cd00130">
    <property type="entry name" value="PAS"/>
    <property type="match status" value="2"/>
</dbReference>
<dbReference type="InterPro" id="IPR004358">
    <property type="entry name" value="Sig_transdc_His_kin-like_C"/>
</dbReference>
<accession>A0ABQ4TQ73</accession>
<reference evidence="14" key="2">
    <citation type="submission" date="2021-08" db="EMBL/GenBank/DDBJ databases">
        <authorList>
            <person name="Tani A."/>
            <person name="Ola A."/>
            <person name="Ogura Y."/>
            <person name="Katsura K."/>
            <person name="Hayashi T."/>
        </authorList>
    </citation>
    <scope>NUCLEOTIDE SEQUENCE</scope>
    <source>
        <strain evidence="14">DSM 23674</strain>
    </source>
</reference>
<dbReference type="NCBIfam" id="TIGR00229">
    <property type="entry name" value="sensory_box"/>
    <property type="match status" value="2"/>
</dbReference>
<dbReference type="GO" id="GO:0016301">
    <property type="term" value="F:kinase activity"/>
    <property type="evidence" value="ECO:0007669"/>
    <property type="project" value="UniProtKB-KW"/>
</dbReference>
<dbReference type="Gene3D" id="2.10.70.100">
    <property type="match status" value="2"/>
</dbReference>
<dbReference type="Gene3D" id="1.10.287.130">
    <property type="match status" value="1"/>
</dbReference>
<dbReference type="InterPro" id="IPR011006">
    <property type="entry name" value="CheY-like_superfamily"/>
</dbReference>
<keyword evidence="15" id="KW-1185">Reference proteome</keyword>
<dbReference type="PROSITE" id="PS50113">
    <property type="entry name" value="PAC"/>
    <property type="match status" value="3"/>
</dbReference>
<evidence type="ECO:0000256" key="9">
    <source>
        <dbReference type="SAM" id="Coils"/>
    </source>
</evidence>
<dbReference type="InterPro" id="IPR036641">
    <property type="entry name" value="HPT_dom_sf"/>
</dbReference>
<dbReference type="InterPro" id="IPR001610">
    <property type="entry name" value="PAC"/>
</dbReference>
<feature type="domain" description="PAC" evidence="12">
    <location>
        <begin position="270"/>
        <end position="322"/>
    </location>
</feature>
<dbReference type="EC" id="2.7.13.3" evidence="2"/>
<sequence>MSAFGEADRLAALRGLHILDTPPEEHFEAVCRTAKRLFSVPAAFVSLVESDRQWLKTACPLMPQNLPRSEAFCDHTIRSDAVFVVSDASRDPRFAASDLVAGAANLRFYAGAPLILRSGIRVGALCLVDTTPRAFSDDDAAALRDLAEIVVAHLHLQEANALREHEAAARTAREQVIEAQASQLRIREAALGDANRLLTLAESMAHVGHWRVALSDGRPVWSDGTYGILGLEPGSPVPLLGSALTEVYHPDDRAHVSAIVQNAMQAGTGYAYEARVLRPDGEIRDVTVSGICETGPEGNVTGLFGTVLDITERKAAEAALARSEARYRILAEALPLLVWAARTVDGTATYANTWFNEYYGPIGRERSDRRDRAHPDDAERLDAAWRQARTDGTPFNVEVRLRRHDGVYRWHRIVMIPIAPSDDGAAAEWLGTALDVDDIITTQRRLQETGDLLRLAQEAADAGAWDYDMLTGVVALDREHQRLYGLPDDGPVAMPAAAWTGMVHPDDRSIVWDSVRRAVDLREDYVAEYRIVAGVSERWMHVCGRALYDAAGRPTRMVGLSFDVTERKRAEAALQAATAAAEAARAEAERASEAKSDFLAAMSHEIRTPLNGILGYADLLLEAQRHTPEDRRRLELIQGSGAALLTVVNDILDFSKIEAGQLELDPIAFPLHGLVDNTVSIVRGSALKSPLAIECRIDPALPDFVFGDANRLRQVLLNLLNNAMKFTPTGSVTLAVTHEGQRILPTGETAEAMRFTVTDTGIGIAPEQLERLFKRFSQVDGSISRRFGGSGLGLAICRHLLTMMGGEIGVESEAGIGSTFWFTLALPRREGVPDLADAAVCPVATAAVPESEDGEPRVHLLLVEDVRINQELARAVLEVKGYRVDVVDDGADAVARVRAAANGSDPYDLVLMDVQMPGMDGLTATRLIRTMPGHAGQVPIVAMTANVLPRQIDDLQDAGMNDHVGKPFKRPELYAAIDLWVGRERARRRDQAAPATLHPEETERGETILDADAFASIRDRMGPERTQSLLMLLEAELRARFAAMDLRRQAEVDRDQLAHDAHAMISAAGILGFAGLSALCREVETACHAGDDLGPLIRRLTALRGGTIRTIQALRAA</sequence>
<feature type="domain" description="PAC" evidence="12">
    <location>
        <begin position="395"/>
        <end position="448"/>
    </location>
</feature>
<dbReference type="Pfam" id="PF08447">
    <property type="entry name" value="PAS_3"/>
    <property type="match status" value="3"/>
</dbReference>
<dbReference type="Proteomes" id="UP001055101">
    <property type="component" value="Unassembled WGS sequence"/>
</dbReference>